<proteinExistence type="predicted"/>
<dbReference type="OrthoDB" id="5491135at2"/>
<dbReference type="AlphaFoldDB" id="A0A238YE56"/>
<dbReference type="PRINTS" id="PR00111">
    <property type="entry name" value="ABHYDROLASE"/>
</dbReference>
<dbReference type="InterPro" id="IPR000073">
    <property type="entry name" value="AB_hydrolase_1"/>
</dbReference>
<dbReference type="EMBL" id="SIRL01000016">
    <property type="protein sequence ID" value="TBN46799.1"/>
    <property type="molecule type" value="Genomic_DNA"/>
</dbReference>
<sequence length="228" mass="24668">MLALVLIPGMMCDARMWGAIPDALDPRPIHHALPVGADSMAGIADAILAAAPPHFALAGLSMGGIVAMEMLARQPGRIDRLALLDTNPRAELPEVQTRRAPQIARARAQGLERVMRDELIPHYLAQDSDALADLCVDMALSLGPDVFERQSLALRDRADRQAALAGFDGPALVLTGADDRLCPMDWHDLMHALMPQSRLVVIDGAGHLPPLERPVETLAALRRWLEDA</sequence>
<dbReference type="GO" id="GO:0016787">
    <property type="term" value="F:hydrolase activity"/>
    <property type="evidence" value="ECO:0007669"/>
    <property type="project" value="UniProtKB-KW"/>
</dbReference>
<reference evidence="2" key="1">
    <citation type="submission" date="2017-06" db="EMBL/GenBank/DDBJ databases">
        <authorList>
            <person name="Kim H.J."/>
            <person name="Triplett B.A."/>
        </authorList>
    </citation>
    <scope>NUCLEOTIDE SEQUENCE [LARGE SCALE GENOMIC DNA]</scope>
    <source>
        <strain evidence="2">DSM 26170</strain>
    </source>
</reference>
<dbReference type="InterPro" id="IPR050228">
    <property type="entry name" value="Carboxylesterase_BioH"/>
</dbReference>
<organism evidence="2 4">
    <name type="scientific">Paracoccus sediminis</name>
    <dbReference type="NCBI Taxonomy" id="1214787"/>
    <lineage>
        <taxon>Bacteria</taxon>
        <taxon>Pseudomonadati</taxon>
        <taxon>Pseudomonadota</taxon>
        <taxon>Alphaproteobacteria</taxon>
        <taxon>Rhodobacterales</taxon>
        <taxon>Paracoccaceae</taxon>
        <taxon>Paracoccus</taxon>
    </lineage>
</organism>
<gene>
    <name evidence="3" type="ORF">EYF88_16075</name>
    <name evidence="2" type="ORF">SAMN06265378_11738</name>
</gene>
<dbReference type="PANTHER" id="PTHR43194">
    <property type="entry name" value="HYDROLASE ALPHA/BETA FOLD FAMILY"/>
    <property type="match status" value="1"/>
</dbReference>
<dbReference type="InterPro" id="IPR029058">
    <property type="entry name" value="AB_hydrolase_fold"/>
</dbReference>
<keyword evidence="5" id="KW-1185">Reference proteome</keyword>
<dbReference type="SUPFAM" id="SSF53474">
    <property type="entry name" value="alpha/beta-Hydrolases"/>
    <property type="match status" value="1"/>
</dbReference>
<name>A0A238YE56_9RHOB</name>
<evidence type="ECO:0000313" key="5">
    <source>
        <dbReference type="Proteomes" id="UP000292859"/>
    </source>
</evidence>
<evidence type="ECO:0000313" key="2">
    <source>
        <dbReference type="EMBL" id="SNR69031.1"/>
    </source>
</evidence>
<dbReference type="Proteomes" id="UP000198409">
    <property type="component" value="Unassembled WGS sequence"/>
</dbReference>
<evidence type="ECO:0000313" key="4">
    <source>
        <dbReference type="Proteomes" id="UP000198409"/>
    </source>
</evidence>
<keyword evidence="3" id="KW-0378">Hydrolase</keyword>
<dbReference type="EMBL" id="FZNM01000017">
    <property type="protein sequence ID" value="SNR69031.1"/>
    <property type="molecule type" value="Genomic_DNA"/>
</dbReference>
<dbReference type="RefSeq" id="WP_089389238.1">
    <property type="nucleotide sequence ID" value="NZ_FZNM01000017.1"/>
</dbReference>
<protein>
    <submittedName>
        <fullName evidence="3">Alpha/beta fold hydrolase</fullName>
    </submittedName>
    <submittedName>
        <fullName evidence="2">Pimeloyl-ACP methyl ester carboxylesterase</fullName>
    </submittedName>
</protein>
<dbReference type="Proteomes" id="UP000292859">
    <property type="component" value="Unassembled WGS sequence"/>
</dbReference>
<reference evidence="3 5" key="3">
    <citation type="submission" date="2019-02" db="EMBL/GenBank/DDBJ databases">
        <authorList>
            <person name="Zhang G."/>
        </authorList>
    </citation>
    <scope>NUCLEOTIDE SEQUENCE [LARGE SCALE GENOMIC DNA]</scope>
    <source>
        <strain evidence="3 5">CMB17</strain>
    </source>
</reference>
<dbReference type="Pfam" id="PF12697">
    <property type="entry name" value="Abhydrolase_6"/>
    <property type="match status" value="1"/>
</dbReference>
<dbReference type="Gene3D" id="3.40.50.1820">
    <property type="entry name" value="alpha/beta hydrolase"/>
    <property type="match status" value="1"/>
</dbReference>
<reference evidence="4" key="2">
    <citation type="submission" date="2017-06" db="EMBL/GenBank/DDBJ databases">
        <authorList>
            <person name="Varghese N."/>
            <person name="Submissions S."/>
        </authorList>
    </citation>
    <scope>NUCLEOTIDE SEQUENCE [LARGE SCALE GENOMIC DNA]</scope>
    <source>
        <strain evidence="4">DSM 26170</strain>
    </source>
</reference>
<dbReference type="PANTHER" id="PTHR43194:SF2">
    <property type="entry name" value="PEROXISOMAL MEMBRANE PROTEIN LPX1"/>
    <property type="match status" value="1"/>
</dbReference>
<feature type="domain" description="AB hydrolase-1" evidence="1">
    <location>
        <begin position="4"/>
        <end position="220"/>
    </location>
</feature>
<accession>A0A238YE56</accession>
<evidence type="ECO:0000313" key="3">
    <source>
        <dbReference type="EMBL" id="TBN46799.1"/>
    </source>
</evidence>
<evidence type="ECO:0000259" key="1">
    <source>
        <dbReference type="Pfam" id="PF12697"/>
    </source>
</evidence>